<protein>
    <submittedName>
        <fullName evidence="1">Uncharacterized protein</fullName>
    </submittedName>
</protein>
<accession>A0A2A4GPP0</accession>
<evidence type="ECO:0000313" key="1">
    <source>
        <dbReference type="EMBL" id="PCF54091.1"/>
    </source>
</evidence>
<dbReference type="Pfam" id="PF11753">
    <property type="entry name" value="DUF3310"/>
    <property type="match status" value="1"/>
</dbReference>
<dbReference type="RefSeq" id="WP_096540514.1">
    <property type="nucleotide sequence ID" value="NZ_MWRO01000003.1"/>
</dbReference>
<evidence type="ECO:0000313" key="2">
    <source>
        <dbReference type="Proteomes" id="UP000218335"/>
    </source>
</evidence>
<sequence length="150" mass="17641">MEIKDLKINDEVSVVVSSQRLRDTDDEKWVYEPIFETAKVVEVDKDFRFATIIFKDGTFGEINADTEWYPIPSSTKIATHDRPAHYGNSEIDLIDYWCERYSSEELRGAFKSQISKYVDRLGYKDDEIKELNKIIDYATRYKNHLEKVKA</sequence>
<dbReference type="AlphaFoldDB" id="A0A2A4GPP0"/>
<organism evidence="1 2">
    <name type="scientific">Staphylococcus delphini</name>
    <dbReference type="NCBI Taxonomy" id="53344"/>
    <lineage>
        <taxon>Bacteria</taxon>
        <taxon>Bacillati</taxon>
        <taxon>Bacillota</taxon>
        <taxon>Bacilli</taxon>
        <taxon>Bacillales</taxon>
        <taxon>Staphylococcaceae</taxon>
        <taxon>Staphylococcus</taxon>
        <taxon>Staphylococcus intermedius group</taxon>
    </lineage>
</organism>
<gene>
    <name evidence="1" type="ORF">B5C08_11550</name>
</gene>
<dbReference type="InterPro" id="IPR021739">
    <property type="entry name" value="SaV-like"/>
</dbReference>
<reference evidence="1 2" key="1">
    <citation type="journal article" date="2017" name="PLoS ONE">
        <title>Development of a real-time PCR for detection of Staphylococcus pseudintermedius using a novel automated comparison of whole-genome sequences.</title>
        <authorList>
            <person name="Verstappen K.M."/>
            <person name="Huijbregts L."/>
            <person name="Spaninks M."/>
            <person name="Wagenaar J.A."/>
            <person name="Fluit A.C."/>
            <person name="Duim B."/>
        </authorList>
    </citation>
    <scope>NUCLEOTIDE SEQUENCE [LARGE SCALE GENOMIC DNA]</scope>
    <source>
        <strain evidence="1 2">215070706401-1</strain>
    </source>
</reference>
<dbReference type="EMBL" id="MWUU01000019">
    <property type="protein sequence ID" value="PCF54091.1"/>
    <property type="molecule type" value="Genomic_DNA"/>
</dbReference>
<proteinExistence type="predicted"/>
<dbReference type="Proteomes" id="UP000218335">
    <property type="component" value="Unassembled WGS sequence"/>
</dbReference>
<name>A0A2A4GPP0_9STAP</name>
<comment type="caution">
    <text evidence="1">The sequence shown here is derived from an EMBL/GenBank/DDBJ whole genome shotgun (WGS) entry which is preliminary data.</text>
</comment>